<accession>A0A1W1YCT0</accession>
<reference evidence="2" key="1">
    <citation type="submission" date="2017-04" db="EMBL/GenBank/DDBJ databases">
        <authorList>
            <person name="Varghese N."/>
            <person name="Submissions S."/>
        </authorList>
    </citation>
    <scope>NUCLEOTIDE SEQUENCE [LARGE SCALE GENOMIC DNA]</scope>
    <source>
        <strain evidence="2">DSM 21500</strain>
    </source>
</reference>
<dbReference type="AlphaFoldDB" id="A0A1W1YCT0"/>
<dbReference type="STRING" id="371602.SAMN04487984_0579"/>
<dbReference type="Proteomes" id="UP000243884">
    <property type="component" value="Unassembled WGS sequence"/>
</dbReference>
<gene>
    <name evidence="1" type="ORF">SAMN04487984_0579</name>
</gene>
<protein>
    <submittedName>
        <fullName evidence="1">Uncharacterized protein</fullName>
    </submittedName>
</protein>
<organism evidence="1 2">
    <name type="scientific">Aerococcus suis</name>
    <dbReference type="NCBI Taxonomy" id="371602"/>
    <lineage>
        <taxon>Bacteria</taxon>
        <taxon>Bacillati</taxon>
        <taxon>Bacillota</taxon>
        <taxon>Bacilli</taxon>
        <taxon>Lactobacillales</taxon>
        <taxon>Aerococcaceae</taxon>
        <taxon>Aerococcus</taxon>
    </lineage>
</organism>
<evidence type="ECO:0000313" key="2">
    <source>
        <dbReference type="Proteomes" id="UP000243884"/>
    </source>
</evidence>
<dbReference type="RefSeq" id="WP_084098335.1">
    <property type="nucleotide sequence ID" value="NZ_FWXK01000002.1"/>
</dbReference>
<proteinExistence type="predicted"/>
<sequence>MSQTIPFPNQDKKLIRQAIEAYDNEKFEITCGYLEQAKVMSQDDREFIGDVIKILLENDFVSEAIDLSQKADDWHFHHLQVDEPSEKFSFQELVANQCQDKKNQLRDILLSKEKGAILPEVVIETILSNELNEDSEISPISDTEFYTILGRLLSFQPVSLMEQQSLVTYLQTHANELPLSQWQLLIENAPRLLRVDLISLYKQTHTESLTVSVKNLENQSETMKLQELTSLENTSFFNSGLKWIDKSYGENSLLREALINQWGMLCAIIYPFYDELLLDEEEVLRLIANPDDKHRLAELSADQLQQWQIIIKEWLSIVGSD</sequence>
<evidence type="ECO:0000313" key="1">
    <source>
        <dbReference type="EMBL" id="SMC33955.1"/>
    </source>
</evidence>
<name>A0A1W1YCT0_9LACT</name>
<dbReference type="EMBL" id="FWXK01000002">
    <property type="protein sequence ID" value="SMC33955.1"/>
    <property type="molecule type" value="Genomic_DNA"/>
</dbReference>
<keyword evidence="2" id="KW-1185">Reference proteome</keyword>